<feature type="transmembrane region" description="Helical" evidence="1">
    <location>
        <begin position="75"/>
        <end position="96"/>
    </location>
</feature>
<accession>A0A5N5EH94</accession>
<reference evidence="2 3" key="1">
    <citation type="submission" date="2019-09" db="EMBL/GenBank/DDBJ databases">
        <authorList>
            <person name="Liu P."/>
        </authorList>
    </citation>
    <scope>NUCLEOTIDE SEQUENCE [LARGE SCALE GENOMIC DNA]</scope>
    <source>
        <strain evidence="2 3">TRM68085</strain>
    </source>
</reference>
<evidence type="ECO:0000313" key="3">
    <source>
        <dbReference type="Proteomes" id="UP000326907"/>
    </source>
</evidence>
<protein>
    <submittedName>
        <fullName evidence="2">Uncharacterized protein</fullName>
    </submittedName>
</protein>
<keyword evidence="1" id="KW-0812">Transmembrane</keyword>
<organism evidence="2 3">
    <name type="scientific">Streptomyces arboris</name>
    <dbReference type="NCBI Taxonomy" id="2600619"/>
    <lineage>
        <taxon>Bacteria</taxon>
        <taxon>Bacillati</taxon>
        <taxon>Actinomycetota</taxon>
        <taxon>Actinomycetes</taxon>
        <taxon>Kitasatosporales</taxon>
        <taxon>Streptomycetaceae</taxon>
        <taxon>Streptomyces</taxon>
    </lineage>
</organism>
<keyword evidence="3" id="KW-1185">Reference proteome</keyword>
<evidence type="ECO:0000313" key="2">
    <source>
        <dbReference type="EMBL" id="KAB2590206.1"/>
    </source>
</evidence>
<dbReference type="RefSeq" id="WP_151512005.1">
    <property type="nucleotide sequence ID" value="NZ_VYUA01000022.1"/>
</dbReference>
<dbReference type="AlphaFoldDB" id="A0A5N5EH94"/>
<dbReference type="Proteomes" id="UP000326907">
    <property type="component" value="Unassembled WGS sequence"/>
</dbReference>
<name>A0A5N5EH94_9ACTN</name>
<evidence type="ECO:0000256" key="1">
    <source>
        <dbReference type="SAM" id="Phobius"/>
    </source>
</evidence>
<feature type="transmembrane region" description="Helical" evidence="1">
    <location>
        <begin position="20"/>
        <end position="37"/>
    </location>
</feature>
<feature type="transmembrane region" description="Helical" evidence="1">
    <location>
        <begin position="49"/>
        <end position="69"/>
    </location>
</feature>
<proteinExistence type="predicted"/>
<sequence length="244" mass="26032">MTAEPPTRGDTVTHGDNSPAIGFVGKLFLSVFLGDFVDFTDQAKRWSGWNWPPFLLVVSLGAYALIYAPDGPARQFLWVHLALGTAIALALVRLVLPARGARAPGRVLMSAAAVICSFAGVVGMDHLADHGEIDVTGRTRISGGSVTDGSRLRLVVDSPADRSRLRLTLTVRDADKAAQFCAPETRYSAQLLGNTSTRVDDVRSGQTIGFPLGGLQGAIDVEITLLTEEGCQMNLFVTDAVLHD</sequence>
<keyword evidence="1" id="KW-1133">Transmembrane helix</keyword>
<gene>
    <name evidence="2" type="ORF">F5983_22980</name>
</gene>
<dbReference type="EMBL" id="VYUA01000022">
    <property type="protein sequence ID" value="KAB2590206.1"/>
    <property type="molecule type" value="Genomic_DNA"/>
</dbReference>
<keyword evidence="1" id="KW-0472">Membrane</keyword>
<comment type="caution">
    <text evidence="2">The sequence shown here is derived from an EMBL/GenBank/DDBJ whole genome shotgun (WGS) entry which is preliminary data.</text>
</comment>